<sequence>MTHADLPATRNDFLLASLAKPGDTHTLPGQAPSTITKVEEGIDLNFRRRVLIYTEASGPVPIDYSPRAYIPVTPA</sequence>
<organism evidence="1 2">
    <name type="scientific">Brachybacterium avium</name>
    <dbReference type="NCBI Taxonomy" id="2017485"/>
    <lineage>
        <taxon>Bacteria</taxon>
        <taxon>Bacillati</taxon>
        <taxon>Actinomycetota</taxon>
        <taxon>Actinomycetes</taxon>
        <taxon>Micrococcales</taxon>
        <taxon>Dermabacteraceae</taxon>
        <taxon>Brachybacterium</taxon>
    </lineage>
</organism>
<accession>A0A220UGK0</accession>
<proteinExistence type="predicted"/>
<evidence type="ECO:0000313" key="1">
    <source>
        <dbReference type="EMBL" id="ASK67308.1"/>
    </source>
</evidence>
<evidence type="ECO:0000313" key="2">
    <source>
        <dbReference type="Proteomes" id="UP000198398"/>
    </source>
</evidence>
<geneLocation type="plasmid" evidence="2">
    <name>unnamed1 sequence</name>
</geneLocation>
<gene>
    <name evidence="1" type="ORF">CFK39_15810</name>
</gene>
<dbReference type="OrthoDB" id="9844903at2"/>
<keyword evidence="2" id="KW-1185">Reference proteome</keyword>
<dbReference type="EMBL" id="CP022317">
    <property type="protein sequence ID" value="ASK67308.1"/>
    <property type="molecule type" value="Genomic_DNA"/>
</dbReference>
<dbReference type="KEGG" id="brv:CFK39_15810"/>
<name>A0A220UGK0_9MICO</name>
<reference evidence="1 2" key="1">
    <citation type="submission" date="2017-07" db="EMBL/GenBank/DDBJ databases">
        <title>Brachybacterium sp. VR2415.</title>
        <authorList>
            <person name="Tak E.J."/>
            <person name="Bae J.-W."/>
        </authorList>
    </citation>
    <scope>NUCLEOTIDE SEQUENCE [LARGE SCALE GENOMIC DNA]</scope>
    <source>
        <strain evidence="1 2">VR2415</strain>
        <plasmid evidence="2">unnamed1 sequence</plasmid>
    </source>
</reference>
<keyword evidence="1" id="KW-0614">Plasmid</keyword>
<protein>
    <submittedName>
        <fullName evidence="1">Uncharacterized protein</fullName>
    </submittedName>
</protein>
<dbReference type="Proteomes" id="UP000198398">
    <property type="component" value="Plasmid unnamed1"/>
</dbReference>
<dbReference type="AlphaFoldDB" id="A0A220UGK0"/>
<dbReference type="RefSeq" id="WP_089066539.1">
    <property type="nucleotide sequence ID" value="NZ_CP022317.1"/>
</dbReference>